<dbReference type="EMBL" id="FRBG01000009">
    <property type="protein sequence ID" value="SHL00724.1"/>
    <property type="molecule type" value="Genomic_DNA"/>
</dbReference>
<name>A0A150FR53_CLOPD</name>
<dbReference type="AlphaFoldDB" id="A0A150FR53"/>
<feature type="transmembrane region" description="Helical" evidence="1">
    <location>
        <begin position="6"/>
        <end position="30"/>
    </location>
</feature>
<sequence length="166" mass="19423">MIKNDGFLIIELVIYLFITSIITVLLFNIFKFSINTFSKTEANVEIQQQAQFLKELIEDRVQRSKGIDSIINVNGQRVNVRNFKKGQIREIRLAQNDGLVGIYIDSKSKKMFLRTDMNYNGYEIGNYVNKMEIENVENGKGITFILQIQKKDEIFDLEFTSYFRNN</sequence>
<evidence type="ECO:0000313" key="5">
    <source>
        <dbReference type="Proteomes" id="UP000323392"/>
    </source>
</evidence>
<evidence type="ECO:0000313" key="2">
    <source>
        <dbReference type="EMBL" id="KXZ40076.1"/>
    </source>
</evidence>
<keyword evidence="5" id="KW-1185">Reference proteome</keyword>
<comment type="caution">
    <text evidence="2">The sequence shown here is derived from an EMBL/GenBank/DDBJ whole genome shotgun (WGS) entry which is preliminary data.</text>
</comment>
<dbReference type="STRING" id="1121328.JWYL7_1151"/>
<keyword evidence="1" id="KW-0472">Membrane</keyword>
<proteinExistence type="predicted"/>
<dbReference type="Proteomes" id="UP000323392">
    <property type="component" value="Unassembled WGS sequence"/>
</dbReference>
<keyword evidence="1" id="KW-1133">Transmembrane helix</keyword>
<dbReference type="PATRIC" id="fig|1121328.3.peg.1160"/>
<organism evidence="2 4">
    <name type="scientific">Alkalithermobacter thermoalcaliphilus JW-YL-7 = DSM 7308</name>
    <dbReference type="NCBI Taxonomy" id="1121328"/>
    <lineage>
        <taxon>Bacteria</taxon>
        <taxon>Bacillati</taxon>
        <taxon>Bacillota</taxon>
        <taxon>Clostridia</taxon>
        <taxon>Peptostreptococcales</taxon>
        <taxon>Tepidibacteraceae</taxon>
        <taxon>Alkalithermobacter</taxon>
    </lineage>
</organism>
<dbReference type="Proteomes" id="UP000092605">
    <property type="component" value="Unassembled WGS sequence"/>
</dbReference>
<evidence type="ECO:0000256" key="1">
    <source>
        <dbReference type="SAM" id="Phobius"/>
    </source>
</evidence>
<dbReference type="OrthoDB" id="1752894at2"/>
<evidence type="ECO:0000313" key="4">
    <source>
        <dbReference type="Proteomes" id="UP000092605"/>
    </source>
</evidence>
<keyword evidence="1" id="KW-0812">Transmembrane</keyword>
<gene>
    <name evidence="2" type="ORF">JWYL7_1151</name>
    <name evidence="3" type="ORF">SAMN05661008_01281</name>
</gene>
<evidence type="ECO:0000313" key="3">
    <source>
        <dbReference type="EMBL" id="SHL00724.1"/>
    </source>
</evidence>
<protein>
    <submittedName>
        <fullName evidence="2">Uncharacterized protein</fullName>
    </submittedName>
</protein>
<accession>A0A150FR53</accession>
<reference evidence="2 4" key="1">
    <citation type="submission" date="2016-02" db="EMBL/GenBank/DDBJ databases">
        <title>Draft genome sequence for Clostridium paradoxum JW-YL-7.</title>
        <authorList>
            <person name="Utturkar S.M."/>
            <person name="Lancaster A."/>
            <person name="Poole F.L."/>
            <person name="Adams M.W."/>
            <person name="Brown S.D."/>
        </authorList>
    </citation>
    <scope>NUCLEOTIDE SEQUENCE [LARGE SCALE GENOMIC DNA]</scope>
    <source>
        <strain evidence="2 4">JW-YL-7</strain>
    </source>
</reference>
<dbReference type="EMBL" id="LSFY01000001">
    <property type="protein sequence ID" value="KXZ40076.1"/>
    <property type="molecule type" value="Genomic_DNA"/>
</dbReference>
<dbReference type="RefSeq" id="WP_066070323.1">
    <property type="nucleotide sequence ID" value="NZ_FRBG01000009.1"/>
</dbReference>
<reference evidence="3 5" key="2">
    <citation type="submission" date="2016-11" db="EMBL/GenBank/DDBJ databases">
        <authorList>
            <person name="Varghese N."/>
            <person name="Submissions S."/>
        </authorList>
    </citation>
    <scope>NUCLEOTIDE SEQUENCE [LARGE SCALE GENOMIC DNA]</scope>
    <source>
        <strain evidence="3 5">DSM 7308</strain>
    </source>
</reference>